<dbReference type="AlphaFoldDB" id="A0A537JEN0"/>
<dbReference type="GO" id="GO:0051213">
    <property type="term" value="F:dioxygenase activity"/>
    <property type="evidence" value="ECO:0007669"/>
    <property type="project" value="UniProtKB-KW"/>
</dbReference>
<evidence type="ECO:0000313" key="5">
    <source>
        <dbReference type="EMBL" id="TMI81983.1"/>
    </source>
</evidence>
<organism evidence="5 6">
    <name type="scientific">Candidatus Segetimicrobium genomatis</name>
    <dbReference type="NCBI Taxonomy" id="2569760"/>
    <lineage>
        <taxon>Bacteria</taxon>
        <taxon>Bacillati</taxon>
        <taxon>Candidatus Sysuimicrobiota</taxon>
        <taxon>Candidatus Sysuimicrobiia</taxon>
        <taxon>Candidatus Sysuimicrobiales</taxon>
        <taxon>Candidatus Segetimicrobiaceae</taxon>
        <taxon>Candidatus Segetimicrobium</taxon>
    </lineage>
</organism>
<keyword evidence="2" id="KW-0560">Oxidoreductase</keyword>
<evidence type="ECO:0000256" key="1">
    <source>
        <dbReference type="ARBA" id="ARBA00001954"/>
    </source>
</evidence>
<comment type="cofactor">
    <cofactor evidence="1">
        <name>Fe(2+)</name>
        <dbReference type="ChEBI" id="CHEBI:29033"/>
    </cofactor>
</comment>
<proteinExistence type="predicted"/>
<feature type="domain" description="TauD/TfdA-like" evidence="4">
    <location>
        <begin position="81"/>
        <end position="323"/>
    </location>
</feature>
<evidence type="ECO:0000256" key="2">
    <source>
        <dbReference type="ARBA" id="ARBA00023002"/>
    </source>
</evidence>
<keyword evidence="3" id="KW-0045">Antibiotic biosynthesis</keyword>
<gene>
    <name evidence="5" type="ORF">E6H04_05670</name>
</gene>
<dbReference type="InterPro" id="IPR050411">
    <property type="entry name" value="AlphaKG_dependent_hydroxylases"/>
</dbReference>
<keyword evidence="5" id="KW-0223">Dioxygenase</keyword>
<evidence type="ECO:0000259" key="4">
    <source>
        <dbReference type="Pfam" id="PF02668"/>
    </source>
</evidence>
<sequence length="334" mass="38071">MAHTSPVEKSTVAPLILQGDVRDGRAWRRDEISSRDWLVPLPQRCIEELDVVARRVRQDPLPVILLSPDQFSLAACAEAMGQVREKLRAGIGLAVLDRVPVERYALEENQALAWLLGSLVGRLVAQKWNGTMLYDVRDTGQALEYGVRRSVTNLDLTFHTDAPWLDPPPEIVGLYCINPAAEGGVSRFVSLCTVHNEFTHRHRDLLPRLYRPFPWDRQAEHAPDDTKAARRPIFHYDGQTLLARFNEKLISSGADLAGDPLDSEGQEALEAMRAIVDSPELWVKFTVERGQVQYINNRQFAHSRTNFKDAPEPHLKRHMIRLWTREEGRRTFHP</sequence>
<protein>
    <submittedName>
        <fullName evidence="5">TauD/TfdA family dioxygenase</fullName>
    </submittedName>
</protein>
<dbReference type="Gene3D" id="3.60.130.10">
    <property type="entry name" value="Clavaminate synthase-like"/>
    <property type="match status" value="1"/>
</dbReference>
<dbReference type="Pfam" id="PF02668">
    <property type="entry name" value="TauD"/>
    <property type="match status" value="1"/>
</dbReference>
<dbReference type="InterPro" id="IPR042098">
    <property type="entry name" value="TauD-like_sf"/>
</dbReference>
<dbReference type="InterPro" id="IPR003819">
    <property type="entry name" value="TauD/TfdA-like"/>
</dbReference>
<evidence type="ECO:0000313" key="6">
    <source>
        <dbReference type="Proteomes" id="UP000320048"/>
    </source>
</evidence>
<reference evidence="5 6" key="1">
    <citation type="journal article" date="2019" name="Nat. Microbiol.">
        <title>Mediterranean grassland soil C-N compound turnover is dependent on rainfall and depth, and is mediated by genomically divergent microorganisms.</title>
        <authorList>
            <person name="Diamond S."/>
            <person name="Andeer P.F."/>
            <person name="Li Z."/>
            <person name="Crits-Christoph A."/>
            <person name="Burstein D."/>
            <person name="Anantharaman K."/>
            <person name="Lane K.R."/>
            <person name="Thomas B.C."/>
            <person name="Pan C."/>
            <person name="Northen T.R."/>
            <person name="Banfield J.F."/>
        </authorList>
    </citation>
    <scope>NUCLEOTIDE SEQUENCE [LARGE SCALE GENOMIC DNA]</scope>
    <source>
        <strain evidence="5">NP_7</strain>
    </source>
</reference>
<dbReference type="EMBL" id="VBAO01000147">
    <property type="protein sequence ID" value="TMI81983.1"/>
    <property type="molecule type" value="Genomic_DNA"/>
</dbReference>
<dbReference type="PANTHER" id="PTHR10696">
    <property type="entry name" value="GAMMA-BUTYROBETAINE HYDROXYLASE-RELATED"/>
    <property type="match status" value="1"/>
</dbReference>
<accession>A0A537JEN0</accession>
<dbReference type="GO" id="GO:0017000">
    <property type="term" value="P:antibiotic biosynthetic process"/>
    <property type="evidence" value="ECO:0007669"/>
    <property type="project" value="UniProtKB-KW"/>
</dbReference>
<evidence type="ECO:0000256" key="3">
    <source>
        <dbReference type="ARBA" id="ARBA00023194"/>
    </source>
</evidence>
<comment type="caution">
    <text evidence="5">The sequence shown here is derived from an EMBL/GenBank/DDBJ whole genome shotgun (WGS) entry which is preliminary data.</text>
</comment>
<dbReference type="SUPFAM" id="SSF51197">
    <property type="entry name" value="Clavaminate synthase-like"/>
    <property type="match status" value="1"/>
</dbReference>
<name>A0A537JEN0_9BACT</name>
<dbReference type="PANTHER" id="PTHR10696:SF56">
    <property type="entry name" value="TAUD_TFDA-LIKE DOMAIN-CONTAINING PROTEIN"/>
    <property type="match status" value="1"/>
</dbReference>
<dbReference type="Proteomes" id="UP000320048">
    <property type="component" value="Unassembled WGS sequence"/>
</dbReference>